<organism evidence="1">
    <name type="scientific">hydrothermal vent metagenome</name>
    <dbReference type="NCBI Taxonomy" id="652676"/>
    <lineage>
        <taxon>unclassified sequences</taxon>
        <taxon>metagenomes</taxon>
        <taxon>ecological metagenomes</taxon>
    </lineage>
</organism>
<evidence type="ECO:0000313" key="1">
    <source>
        <dbReference type="EMBL" id="VAW32058.1"/>
    </source>
</evidence>
<proteinExistence type="predicted"/>
<feature type="non-terminal residue" evidence="1">
    <location>
        <position position="1"/>
    </location>
</feature>
<name>A0A3B0UMP8_9ZZZZ</name>
<protein>
    <submittedName>
        <fullName evidence="1">Uncharacterized protein</fullName>
    </submittedName>
</protein>
<reference evidence="1" key="1">
    <citation type="submission" date="2018-06" db="EMBL/GenBank/DDBJ databases">
        <authorList>
            <person name="Zhirakovskaya E."/>
        </authorList>
    </citation>
    <scope>NUCLEOTIDE SEQUENCE</scope>
</reference>
<dbReference type="EMBL" id="UOEU01000316">
    <property type="protein sequence ID" value="VAW32058.1"/>
    <property type="molecule type" value="Genomic_DNA"/>
</dbReference>
<dbReference type="AlphaFoldDB" id="A0A3B0UMP8"/>
<gene>
    <name evidence="1" type="ORF">MNBD_CHLOROFLEXI01-1616</name>
</gene>
<sequence length="21" mass="2577">HHVNDVQRLLNQAESEWFEPK</sequence>
<accession>A0A3B0UMP8</accession>